<evidence type="ECO:0000313" key="3">
    <source>
        <dbReference type="EMBL" id="CAA9582451.1"/>
    </source>
</evidence>
<evidence type="ECO:0000256" key="2">
    <source>
        <dbReference type="ARBA" id="ARBA00023002"/>
    </source>
</evidence>
<organism evidence="3">
    <name type="scientific">uncultured Truepera sp</name>
    <dbReference type="NCBI Taxonomy" id="543023"/>
    <lineage>
        <taxon>Bacteria</taxon>
        <taxon>Thermotogati</taxon>
        <taxon>Deinococcota</taxon>
        <taxon>Deinococci</taxon>
        <taxon>Trueperales</taxon>
        <taxon>Trueperaceae</taxon>
        <taxon>Truepera</taxon>
        <taxon>environmental samples</taxon>
    </lineage>
</organism>
<dbReference type="InterPro" id="IPR043144">
    <property type="entry name" value="Mal/L-sulf/L-lact_DH-like_ah"/>
</dbReference>
<dbReference type="EC" id="1.1.1.37" evidence="3"/>
<dbReference type="InterPro" id="IPR043143">
    <property type="entry name" value="Mal/L-sulf/L-lact_DH-like_NADP"/>
</dbReference>
<dbReference type="InterPro" id="IPR003767">
    <property type="entry name" value="Malate/L-lactate_DH-like"/>
</dbReference>
<dbReference type="AlphaFoldDB" id="A0A6J4VQV8"/>
<sequence length="353" mass="37803">MDIPTVWVALEPLQTFTREVFLALGLTDEQAELSAHALLFSELRFHPGQGQGVRRLRAYQERLTGGLIDKAAPFEVLKESPALALVDAHNGLGSVVGIKAMRLAVQKAKVCGVGSVVVRGGTHYGSSAVHASEALAQDCVGLALTNAGPEMAAWGGATPVVGTNPWSIAAPSDKGFPVVLDIALTTAGKGMMRWLGREGRPMPRDWALTPEGEETDDPAAAMQGALLGIGQYKGYGLSFMTDALTGVLSGGAFGTEPYRDPARQNVSHTFLALDIDWFMPVGEYRARMGRLIDTVKASRLRPGFSEVLVPGELEHRRVRDKTANGVPLDRDVYNDLVRLRRELGVAGPLQVVA</sequence>
<protein>
    <submittedName>
        <fullName evidence="3">Malate dehydrogenase</fullName>
        <ecNumber evidence="3">1.1.1.37</ecNumber>
    </submittedName>
</protein>
<dbReference type="GO" id="GO:0030060">
    <property type="term" value="F:L-malate dehydrogenase (NAD+) activity"/>
    <property type="evidence" value="ECO:0007669"/>
    <property type="project" value="UniProtKB-EC"/>
</dbReference>
<evidence type="ECO:0000256" key="1">
    <source>
        <dbReference type="ARBA" id="ARBA00006056"/>
    </source>
</evidence>
<dbReference type="InterPro" id="IPR036111">
    <property type="entry name" value="Mal/L-sulfo/L-lacto_DH-like_sf"/>
</dbReference>
<accession>A0A6J4VQV8</accession>
<keyword evidence="2 3" id="KW-0560">Oxidoreductase</keyword>
<dbReference type="PANTHER" id="PTHR11091">
    <property type="entry name" value="OXIDOREDUCTASE-RELATED"/>
    <property type="match status" value="1"/>
</dbReference>
<name>A0A6J4VQV8_9DEIN</name>
<comment type="similarity">
    <text evidence="1">Belongs to the LDH2/MDH2 oxidoreductase family.</text>
</comment>
<dbReference type="PANTHER" id="PTHR11091:SF0">
    <property type="entry name" value="MALATE DEHYDROGENASE"/>
    <property type="match status" value="1"/>
</dbReference>
<reference evidence="3" key="1">
    <citation type="submission" date="2020-02" db="EMBL/GenBank/DDBJ databases">
        <authorList>
            <person name="Meier V. D."/>
        </authorList>
    </citation>
    <scope>NUCLEOTIDE SEQUENCE</scope>
    <source>
        <strain evidence="3">AVDCRST_MAG86</strain>
    </source>
</reference>
<dbReference type="Gene3D" id="1.10.1530.10">
    <property type="match status" value="1"/>
</dbReference>
<gene>
    <name evidence="3" type="ORF">AVDCRST_MAG86-3025</name>
</gene>
<dbReference type="Gene3D" id="3.30.1370.60">
    <property type="entry name" value="Hypothetical oxidoreductase yiak, domain 2"/>
    <property type="match status" value="1"/>
</dbReference>
<dbReference type="EMBL" id="CADCWP010000272">
    <property type="protein sequence ID" value="CAA9582451.1"/>
    <property type="molecule type" value="Genomic_DNA"/>
</dbReference>
<dbReference type="Pfam" id="PF02615">
    <property type="entry name" value="Ldh_2"/>
    <property type="match status" value="1"/>
</dbReference>
<proteinExistence type="inferred from homology"/>
<dbReference type="SUPFAM" id="SSF89733">
    <property type="entry name" value="L-sulfolactate dehydrogenase-like"/>
    <property type="match status" value="1"/>
</dbReference>